<reference evidence="1" key="1">
    <citation type="submission" date="2022-10" db="EMBL/GenBank/DDBJ databases">
        <title>Sifting through the core-genome to identify putative cross-protective antigens against Riemerella anatipestifer.</title>
        <authorList>
            <person name="Zheng X."/>
            <person name="Zhang W."/>
        </authorList>
    </citation>
    <scope>NUCLEOTIDE SEQUENCE</scope>
    <source>
        <strain evidence="1">ZWRA178</strain>
    </source>
</reference>
<dbReference type="AlphaFoldDB" id="A0AAP3AP09"/>
<sequence>MTKIEEISEIVRICEQERQTGDYQTLAKALGTTVDAARMRYYRKDEQAVKILYRIIKQREELTLEISNK</sequence>
<dbReference type="EMBL" id="JAOZYT010000042">
    <property type="protein sequence ID" value="MCW0524136.1"/>
    <property type="molecule type" value="Genomic_DNA"/>
</dbReference>
<dbReference type="Proteomes" id="UP001207440">
    <property type="component" value="Unassembled WGS sequence"/>
</dbReference>
<accession>A0AAP3AP09</accession>
<organism evidence="1 2">
    <name type="scientific">Riemerella anatipestifer</name>
    <name type="common">Moraxella anatipestifer</name>
    <dbReference type="NCBI Taxonomy" id="34085"/>
    <lineage>
        <taxon>Bacteria</taxon>
        <taxon>Pseudomonadati</taxon>
        <taxon>Bacteroidota</taxon>
        <taxon>Flavobacteriia</taxon>
        <taxon>Flavobacteriales</taxon>
        <taxon>Weeksellaceae</taxon>
        <taxon>Riemerella</taxon>
    </lineage>
</organism>
<protein>
    <submittedName>
        <fullName evidence="1">Uncharacterized protein</fullName>
    </submittedName>
</protein>
<name>A0AAP3AP09_RIEAN</name>
<proteinExistence type="predicted"/>
<evidence type="ECO:0000313" key="1">
    <source>
        <dbReference type="EMBL" id="MCW0524136.1"/>
    </source>
</evidence>
<gene>
    <name evidence="1" type="ORF">OKE68_07400</name>
</gene>
<dbReference type="RefSeq" id="WP_014938845.1">
    <property type="nucleotide sequence ID" value="NZ_CP041029.1"/>
</dbReference>
<evidence type="ECO:0000313" key="2">
    <source>
        <dbReference type="Proteomes" id="UP001207440"/>
    </source>
</evidence>
<comment type="caution">
    <text evidence="1">The sequence shown here is derived from an EMBL/GenBank/DDBJ whole genome shotgun (WGS) entry which is preliminary data.</text>
</comment>